<feature type="domain" description="ABC transporter" evidence="6">
    <location>
        <begin position="279"/>
        <end position="523"/>
    </location>
</feature>
<dbReference type="PROSITE" id="PS00211">
    <property type="entry name" value="ABC_TRANSPORTER_1"/>
    <property type="match status" value="1"/>
</dbReference>
<dbReference type="Pfam" id="PF08352">
    <property type="entry name" value="oligo_HPY"/>
    <property type="match status" value="2"/>
</dbReference>
<dbReference type="GO" id="GO:0005886">
    <property type="term" value="C:plasma membrane"/>
    <property type="evidence" value="ECO:0007669"/>
    <property type="project" value="UniProtKB-SubCell"/>
</dbReference>
<reference evidence="7" key="2">
    <citation type="submission" date="2021-01" db="EMBL/GenBank/DDBJ databases">
        <authorList>
            <person name="Mieszkin S."/>
            <person name="Pouder E."/>
            <person name="Alain K."/>
        </authorList>
    </citation>
    <scope>NUCLEOTIDE SEQUENCE</scope>
    <source>
        <strain evidence="7">HW T2.11</strain>
    </source>
</reference>
<comment type="caution">
    <text evidence="7">The sequence shown here is derived from an EMBL/GenBank/DDBJ whole genome shotgun (WGS) entry which is preliminary data.</text>
</comment>
<evidence type="ECO:0000256" key="1">
    <source>
        <dbReference type="ARBA" id="ARBA00004417"/>
    </source>
</evidence>
<dbReference type="InterPro" id="IPR027417">
    <property type="entry name" value="P-loop_NTPase"/>
</dbReference>
<protein>
    <submittedName>
        <fullName evidence="7">ABC transporter ATP-binding protein</fullName>
    </submittedName>
</protein>
<evidence type="ECO:0000256" key="5">
    <source>
        <dbReference type="ARBA" id="ARBA00022840"/>
    </source>
</evidence>
<dbReference type="SUPFAM" id="SSF52540">
    <property type="entry name" value="P-loop containing nucleoside triphosphate hydrolases"/>
    <property type="match status" value="2"/>
</dbReference>
<name>A0A963YUX8_9PROT</name>
<evidence type="ECO:0000313" key="7">
    <source>
        <dbReference type="EMBL" id="MCB8877498.1"/>
    </source>
</evidence>
<evidence type="ECO:0000313" key="8">
    <source>
        <dbReference type="Proteomes" id="UP000708298"/>
    </source>
</evidence>
<evidence type="ECO:0000256" key="2">
    <source>
        <dbReference type="ARBA" id="ARBA00005417"/>
    </source>
</evidence>
<evidence type="ECO:0000259" key="6">
    <source>
        <dbReference type="PROSITE" id="PS50893"/>
    </source>
</evidence>
<dbReference type="GO" id="GO:0016887">
    <property type="term" value="F:ATP hydrolysis activity"/>
    <property type="evidence" value="ECO:0007669"/>
    <property type="project" value="InterPro"/>
</dbReference>
<dbReference type="Pfam" id="PF00005">
    <property type="entry name" value="ABC_tran"/>
    <property type="match status" value="2"/>
</dbReference>
<feature type="domain" description="ABC transporter" evidence="6">
    <location>
        <begin position="8"/>
        <end position="256"/>
    </location>
</feature>
<dbReference type="CDD" id="cd03257">
    <property type="entry name" value="ABC_NikE_OppD_transporters"/>
    <property type="match status" value="2"/>
</dbReference>
<keyword evidence="3" id="KW-0813">Transport</keyword>
<dbReference type="EMBL" id="JAESVB010000014">
    <property type="protein sequence ID" value="MCB8877498.1"/>
    <property type="molecule type" value="Genomic_DNA"/>
</dbReference>
<keyword evidence="4" id="KW-0547">Nucleotide-binding</keyword>
<organism evidence="7 8">
    <name type="scientific">Acidisoma silvae</name>
    <dbReference type="NCBI Taxonomy" id="2802396"/>
    <lineage>
        <taxon>Bacteria</taxon>
        <taxon>Pseudomonadati</taxon>
        <taxon>Pseudomonadota</taxon>
        <taxon>Alphaproteobacteria</taxon>
        <taxon>Acetobacterales</taxon>
        <taxon>Acidocellaceae</taxon>
        <taxon>Acidisoma</taxon>
    </lineage>
</organism>
<dbReference type="Proteomes" id="UP000708298">
    <property type="component" value="Unassembled WGS sequence"/>
</dbReference>
<evidence type="ECO:0000256" key="3">
    <source>
        <dbReference type="ARBA" id="ARBA00022448"/>
    </source>
</evidence>
<dbReference type="PANTHER" id="PTHR43776">
    <property type="entry name" value="TRANSPORT ATP-BINDING PROTEIN"/>
    <property type="match status" value="1"/>
</dbReference>
<keyword evidence="5 7" id="KW-0067">ATP-binding</keyword>
<dbReference type="GO" id="GO:0015833">
    <property type="term" value="P:peptide transport"/>
    <property type="evidence" value="ECO:0007669"/>
    <property type="project" value="InterPro"/>
</dbReference>
<dbReference type="GO" id="GO:0005524">
    <property type="term" value="F:ATP binding"/>
    <property type="evidence" value="ECO:0007669"/>
    <property type="project" value="UniProtKB-KW"/>
</dbReference>
<gene>
    <name evidence="7" type="ORF">ASILVAE211_20050</name>
</gene>
<comment type="similarity">
    <text evidence="2">Belongs to the ABC transporter superfamily.</text>
</comment>
<dbReference type="InterPro" id="IPR003593">
    <property type="entry name" value="AAA+_ATPase"/>
</dbReference>
<sequence>MSGADTLAHVENLTVRFQRPHPRTVLRDISFTLQAGRILAIVGESGSGKSVTGRSLLGLAGAGAVVTAQRLEIVGQPVLGLSQRAWRRLRGKEIGLVLQDAMVSLDPLRPVAAEIGEVLAVHDIGSRGTRPARVIEALTEAGVPRPEERARQRSGELSGGLRQRALVAAAIAARPRILIADEPTTALDPTVQRQILDLLRTMAERGDAVLLITHDMGVVSAVADDVLVLKDGHVIEQGPAQDILRTPRHAYTRSLLAAVPGHRSGPSRIAETSDETPALAVSGLTKHYPRPDGAPVAVVQDISFTLRQGRTLGLVGESGAGKSTVGRMLLGMTEPDAGAVRLLGDPWSGIAEPLRRSRRAAIQMIYQDPLSSFDPRLTVRDILLDALHAAGLRDKPAALRRAGELLAQVGLPERIIPQSPRILSGGQRQRVAIARAIATNPRVLICDEPVSALDVITQAQVLELLDSLQKRLNLSMVFISHDLGVIGQVSDDIMVLRDGQVVEHGAADAIITAPKHPYTRQLFEAALHLPKAA</sequence>
<reference evidence="7" key="1">
    <citation type="journal article" date="2021" name="Microorganisms">
        <title>Acidisoma silvae sp. nov. and Acidisomacellulosilytica sp. nov., Two Acidophilic Bacteria Isolated from Decaying Wood, Hydrolyzing Cellulose and Producing Poly-3-hydroxybutyrate.</title>
        <authorList>
            <person name="Mieszkin S."/>
            <person name="Pouder E."/>
            <person name="Uroz S."/>
            <person name="Simon-Colin C."/>
            <person name="Alain K."/>
        </authorList>
    </citation>
    <scope>NUCLEOTIDE SEQUENCE</scope>
    <source>
        <strain evidence="7">HW T2.11</strain>
    </source>
</reference>
<dbReference type="SMART" id="SM00382">
    <property type="entry name" value="AAA"/>
    <property type="match status" value="2"/>
</dbReference>
<dbReference type="PANTHER" id="PTHR43776:SF7">
    <property type="entry name" value="D,D-DIPEPTIDE TRANSPORT ATP-BINDING PROTEIN DDPF-RELATED"/>
    <property type="match status" value="1"/>
</dbReference>
<evidence type="ECO:0000256" key="4">
    <source>
        <dbReference type="ARBA" id="ARBA00022741"/>
    </source>
</evidence>
<comment type="subcellular location">
    <subcellularLocation>
        <location evidence="1">Cell inner membrane</location>
        <topology evidence="1">Peripheral membrane protein</topology>
    </subcellularLocation>
</comment>
<keyword evidence="8" id="KW-1185">Reference proteome</keyword>
<dbReference type="AlphaFoldDB" id="A0A963YUX8"/>
<dbReference type="RefSeq" id="WP_227323147.1">
    <property type="nucleotide sequence ID" value="NZ_JAESVB010000014.1"/>
</dbReference>
<dbReference type="PROSITE" id="PS50893">
    <property type="entry name" value="ABC_TRANSPORTER_2"/>
    <property type="match status" value="2"/>
</dbReference>
<dbReference type="GO" id="GO:0055085">
    <property type="term" value="P:transmembrane transport"/>
    <property type="evidence" value="ECO:0007669"/>
    <property type="project" value="UniProtKB-ARBA"/>
</dbReference>
<dbReference type="Gene3D" id="3.40.50.300">
    <property type="entry name" value="P-loop containing nucleotide triphosphate hydrolases"/>
    <property type="match status" value="2"/>
</dbReference>
<accession>A0A963YUX8</accession>
<dbReference type="NCBIfam" id="NF008453">
    <property type="entry name" value="PRK11308.1"/>
    <property type="match status" value="2"/>
</dbReference>
<dbReference type="InterPro" id="IPR003439">
    <property type="entry name" value="ABC_transporter-like_ATP-bd"/>
</dbReference>
<proteinExistence type="inferred from homology"/>
<dbReference type="InterPro" id="IPR050319">
    <property type="entry name" value="ABC_transp_ATP-bind"/>
</dbReference>
<dbReference type="InterPro" id="IPR013563">
    <property type="entry name" value="Oligopep_ABC_C"/>
</dbReference>
<dbReference type="InterPro" id="IPR017871">
    <property type="entry name" value="ABC_transporter-like_CS"/>
</dbReference>